<dbReference type="Ensembl" id="ENSECAT00000146765.1">
    <property type="protein sequence ID" value="ENSECAP00000067575.1"/>
    <property type="gene ID" value="ENSECAG00000058914.1"/>
</dbReference>
<protein>
    <submittedName>
        <fullName evidence="1">Uncharacterized protein</fullName>
    </submittedName>
</protein>
<proteinExistence type="predicted"/>
<organism evidence="1 2">
    <name type="scientific">Equus caballus</name>
    <name type="common">Horse</name>
    <dbReference type="NCBI Taxonomy" id="9796"/>
    <lineage>
        <taxon>Eukaryota</taxon>
        <taxon>Metazoa</taxon>
        <taxon>Chordata</taxon>
        <taxon>Craniata</taxon>
        <taxon>Vertebrata</taxon>
        <taxon>Euteleostomi</taxon>
        <taxon>Mammalia</taxon>
        <taxon>Eutheria</taxon>
        <taxon>Laurasiatheria</taxon>
        <taxon>Perissodactyla</taxon>
        <taxon>Equidae</taxon>
        <taxon>Equus</taxon>
    </lineage>
</organism>
<reference evidence="1" key="2">
    <citation type="submission" date="2025-08" db="UniProtKB">
        <authorList>
            <consortium name="Ensembl"/>
        </authorList>
    </citation>
    <scope>IDENTIFICATION</scope>
    <source>
        <strain evidence="1">Thoroughbred</strain>
    </source>
</reference>
<evidence type="ECO:0000313" key="1">
    <source>
        <dbReference type="Ensembl" id="ENSECAP00000067575.1"/>
    </source>
</evidence>
<dbReference type="Proteomes" id="UP000002281">
    <property type="component" value="Unplaced"/>
</dbReference>
<reference evidence="1" key="1">
    <citation type="journal article" date="2009" name="Science">
        <title>Genome sequence, comparative analysis, and population genetics of the domestic horse.</title>
        <authorList>
            <consortium name="Broad Institute Genome Sequencing Platform"/>
            <consortium name="Broad Institute Whole Genome Assembly Team"/>
            <person name="Wade C.M."/>
            <person name="Giulotto E."/>
            <person name="Sigurdsson S."/>
            <person name="Zoli M."/>
            <person name="Gnerre S."/>
            <person name="Imsland F."/>
            <person name="Lear T.L."/>
            <person name="Adelson D.L."/>
            <person name="Bailey E."/>
            <person name="Bellone R.R."/>
            <person name="Bloecker H."/>
            <person name="Distl O."/>
            <person name="Edgar R.C."/>
            <person name="Garber M."/>
            <person name="Leeb T."/>
            <person name="Mauceli E."/>
            <person name="MacLeod J.N."/>
            <person name="Penedo M.C.T."/>
            <person name="Raison J.M."/>
            <person name="Sharpe T."/>
            <person name="Vogel J."/>
            <person name="Andersson L."/>
            <person name="Antczak D.F."/>
            <person name="Biagi T."/>
            <person name="Binns M.M."/>
            <person name="Chowdhary B.P."/>
            <person name="Coleman S.J."/>
            <person name="Della Valle G."/>
            <person name="Fryc S."/>
            <person name="Guerin G."/>
            <person name="Hasegawa T."/>
            <person name="Hill E.W."/>
            <person name="Jurka J."/>
            <person name="Kiialainen A."/>
            <person name="Lindgren G."/>
            <person name="Liu J."/>
            <person name="Magnani E."/>
            <person name="Mickelson J.R."/>
            <person name="Murray J."/>
            <person name="Nergadze S.G."/>
            <person name="Onofrio R."/>
            <person name="Pedroni S."/>
            <person name="Piras M.F."/>
            <person name="Raudsepp T."/>
            <person name="Rocchi M."/>
            <person name="Roeed K.H."/>
            <person name="Ryder O.A."/>
            <person name="Searle S."/>
            <person name="Skow L."/>
            <person name="Swinburne J.E."/>
            <person name="Syvaenen A.C."/>
            <person name="Tozaki T."/>
            <person name="Valberg S.J."/>
            <person name="Vaudin M."/>
            <person name="White J.R."/>
            <person name="Zody M.C."/>
            <person name="Lander E.S."/>
            <person name="Lindblad-Toh K."/>
        </authorList>
    </citation>
    <scope>NUCLEOTIDE SEQUENCE [LARGE SCALE GENOMIC DNA]</scope>
    <source>
        <strain evidence="1">Thoroughbred</strain>
    </source>
</reference>
<sequence length="174" mass="20248">MADYVHSSHPTTLLSKWSVHHTLTVLFRPHFSFLISWKGWEFSTFFSSGSFLLKSSVFNFSKEDIWMANRHMKRCSSSLIIGEMQIKTTLRYHLTPVRMAKISKTKSDKCWRGCGGKGTLVHCWWECKLVQPLWKTVWRFLKKLKIEIPYDPAIPLLGIYPKNLKSAIPKVPCT</sequence>
<evidence type="ECO:0000313" key="2">
    <source>
        <dbReference type="Proteomes" id="UP000002281"/>
    </source>
</evidence>
<reference evidence="1" key="3">
    <citation type="submission" date="2025-09" db="UniProtKB">
        <authorList>
            <consortium name="Ensembl"/>
        </authorList>
    </citation>
    <scope>IDENTIFICATION</scope>
    <source>
        <strain evidence="1">Thoroughbred</strain>
    </source>
</reference>
<name>A0A9L0RUT2_HORSE</name>
<dbReference type="GeneTree" id="ENSGT01150000286916"/>
<dbReference type="AlphaFoldDB" id="A0A9L0RUT2"/>
<accession>A0A9L0RUT2</accession>
<keyword evidence="2" id="KW-1185">Reference proteome</keyword>